<sequence>MKEIDLEAMSTDELVQRFAAIGVAQDEALLGFRFKEFNRLFRKMADVSQELKRRDGDQRRALLALFSYPNIQVRLKAAKHTLAVAPLAARRQIEEIAASQWFPQAGEAGMSLDLLDDGTFKPT</sequence>
<gene>
    <name evidence="2" type="ORF">HZA66_13160</name>
</gene>
<evidence type="ECO:0000313" key="3">
    <source>
        <dbReference type="Proteomes" id="UP000782519"/>
    </source>
</evidence>
<evidence type="ECO:0000313" key="2">
    <source>
        <dbReference type="EMBL" id="MBI5130385.1"/>
    </source>
</evidence>
<dbReference type="Pfam" id="PF09450">
    <property type="entry name" value="DUF2019"/>
    <property type="match status" value="1"/>
</dbReference>
<dbReference type="EMBL" id="JACRJB010000037">
    <property type="protein sequence ID" value="MBI5130385.1"/>
    <property type="molecule type" value="Genomic_DNA"/>
</dbReference>
<comment type="caution">
    <text evidence="2">The sequence shown here is derived from an EMBL/GenBank/DDBJ whole genome shotgun (WGS) entry which is preliminary data.</text>
</comment>
<dbReference type="SUPFAM" id="SSF48371">
    <property type="entry name" value="ARM repeat"/>
    <property type="match status" value="1"/>
</dbReference>
<dbReference type="AlphaFoldDB" id="A0A933W1V4"/>
<dbReference type="Proteomes" id="UP000782519">
    <property type="component" value="Unassembled WGS sequence"/>
</dbReference>
<organism evidence="2 3">
    <name type="scientific">Rhodopseudomonas palustris</name>
    <dbReference type="NCBI Taxonomy" id="1076"/>
    <lineage>
        <taxon>Bacteria</taxon>
        <taxon>Pseudomonadati</taxon>
        <taxon>Pseudomonadota</taxon>
        <taxon>Alphaproteobacteria</taxon>
        <taxon>Hyphomicrobiales</taxon>
        <taxon>Nitrobacteraceae</taxon>
        <taxon>Rhodopseudomonas</taxon>
    </lineage>
</organism>
<dbReference type="InterPro" id="IPR018568">
    <property type="entry name" value="DUF2019"/>
</dbReference>
<proteinExistence type="predicted"/>
<feature type="domain" description="DUF2019" evidence="1">
    <location>
        <begin position="12"/>
        <end position="116"/>
    </location>
</feature>
<protein>
    <submittedName>
        <fullName evidence="2">DUF2019 domain-containing protein</fullName>
    </submittedName>
</protein>
<reference evidence="2" key="1">
    <citation type="submission" date="2020-07" db="EMBL/GenBank/DDBJ databases">
        <title>Huge and variable diversity of episymbiotic CPR bacteria and DPANN archaea in groundwater ecosystems.</title>
        <authorList>
            <person name="He C.Y."/>
            <person name="Keren R."/>
            <person name="Whittaker M."/>
            <person name="Farag I.F."/>
            <person name="Doudna J."/>
            <person name="Cate J.H.D."/>
            <person name="Banfield J.F."/>
        </authorList>
    </citation>
    <scope>NUCLEOTIDE SEQUENCE</scope>
    <source>
        <strain evidence="2">NC_groundwater_1818_Pr3_B-0.1um_66_35</strain>
    </source>
</reference>
<dbReference type="InterPro" id="IPR016024">
    <property type="entry name" value="ARM-type_fold"/>
</dbReference>
<evidence type="ECO:0000259" key="1">
    <source>
        <dbReference type="Pfam" id="PF09450"/>
    </source>
</evidence>
<dbReference type="Gene3D" id="1.25.40.70">
    <property type="entry name" value="Phosphatidylinositol 3-kinase, accessory domain (PIK)"/>
    <property type="match status" value="1"/>
</dbReference>
<dbReference type="InterPro" id="IPR042236">
    <property type="entry name" value="PI3K_accessory_sf"/>
</dbReference>
<accession>A0A933W1V4</accession>
<name>A0A933W1V4_RHOPL</name>